<evidence type="ECO:0008006" key="5">
    <source>
        <dbReference type="Google" id="ProtNLM"/>
    </source>
</evidence>
<feature type="region of interest" description="Disordered" evidence="1">
    <location>
        <begin position="287"/>
        <end position="388"/>
    </location>
</feature>
<protein>
    <recommendedName>
        <fullName evidence="5">Lipoprotein</fullName>
    </recommendedName>
</protein>
<comment type="caution">
    <text evidence="3">The sequence shown here is derived from an EMBL/GenBank/DDBJ whole genome shotgun (WGS) entry which is preliminary data.</text>
</comment>
<feature type="compositionally biased region" description="Pro residues" evidence="1">
    <location>
        <begin position="376"/>
        <end position="388"/>
    </location>
</feature>
<dbReference type="RefSeq" id="WP_146976853.1">
    <property type="nucleotide sequence ID" value="NZ_VOSL01000140.1"/>
</dbReference>
<dbReference type="Proteomes" id="UP000321046">
    <property type="component" value="Unassembled WGS sequence"/>
</dbReference>
<evidence type="ECO:0000313" key="4">
    <source>
        <dbReference type="Proteomes" id="UP000321046"/>
    </source>
</evidence>
<evidence type="ECO:0000256" key="1">
    <source>
        <dbReference type="SAM" id="MobiDB-lite"/>
    </source>
</evidence>
<name>A0A5C6X2E6_9DELT</name>
<keyword evidence="2" id="KW-0732">Signal</keyword>
<feature type="signal peptide" evidence="2">
    <location>
        <begin position="1"/>
        <end position="29"/>
    </location>
</feature>
<accession>A0A5C6X2E6</accession>
<dbReference type="AlphaFoldDB" id="A0A5C6X2E6"/>
<organism evidence="3 4">
    <name type="scientific">Lujinxingia vulgaris</name>
    <dbReference type="NCBI Taxonomy" id="2600176"/>
    <lineage>
        <taxon>Bacteria</taxon>
        <taxon>Deltaproteobacteria</taxon>
        <taxon>Bradymonadales</taxon>
        <taxon>Lujinxingiaceae</taxon>
        <taxon>Lujinxingia</taxon>
    </lineage>
</organism>
<gene>
    <name evidence="3" type="ORF">FRC96_18960</name>
</gene>
<proteinExistence type="predicted"/>
<reference evidence="3 4" key="1">
    <citation type="submission" date="2019-08" db="EMBL/GenBank/DDBJ databases">
        <title>Bradymonadales sp. TMQ2.</title>
        <authorList>
            <person name="Liang Q."/>
        </authorList>
    </citation>
    <scope>NUCLEOTIDE SEQUENCE [LARGE SCALE GENOMIC DNA]</scope>
    <source>
        <strain evidence="3 4">TMQ2</strain>
    </source>
</reference>
<dbReference type="EMBL" id="VOSL01000140">
    <property type="protein sequence ID" value="TXD32077.1"/>
    <property type="molecule type" value="Genomic_DNA"/>
</dbReference>
<feature type="chain" id="PRO_5022807045" description="Lipoprotein" evidence="2">
    <location>
        <begin position="30"/>
        <end position="388"/>
    </location>
</feature>
<evidence type="ECO:0000256" key="2">
    <source>
        <dbReference type="SAM" id="SignalP"/>
    </source>
</evidence>
<evidence type="ECO:0000313" key="3">
    <source>
        <dbReference type="EMBL" id="TXD32077.1"/>
    </source>
</evidence>
<feature type="compositionally biased region" description="Pro residues" evidence="1">
    <location>
        <begin position="331"/>
        <end position="340"/>
    </location>
</feature>
<sequence>MAFRSRSTLRRTRAPLALSLACLALNACAPALPVCDPMEVIYLRADLSAEADLPADSGSEIDATPRYDELRPRLTTLAILASSGCTADAETDAENIAETIADEDTEGGQNPLHPECARYLLELEDAFTRAGYRVVTHAMLAGYETPAVEAATRLGAQVLFRVHRLETPITPLRDARDVTIDYYHSNARGDALRPPQFTFLHYRAWDARVMRRIAPELQKTANAEVLTASLDLRALTLPDEEPLWSYRRSLSELANDGVAPNLRRRFLFATAHNETWSVLPEDVDARKVAQTSAPAAAPPPRSAQPPKNSEASQLVGSPPGPRSSAASPATPETPPEPLPLNPRERRQLSMVQTLVDDAVQHFGARAEPTSEETPGDQPPPEAPEVPGD</sequence>